<dbReference type="InterPro" id="IPR012318">
    <property type="entry name" value="HTH_CRP"/>
</dbReference>
<dbReference type="KEGG" id="drc:G0Q07_08080"/>
<dbReference type="InterPro" id="IPR036388">
    <property type="entry name" value="WH-like_DNA-bd_sf"/>
</dbReference>
<reference evidence="6 7" key="1">
    <citation type="submission" date="2020-02" db="EMBL/GenBank/DDBJ databases">
        <title>Genome sequencing for Draconibacterium sp. strain M1.</title>
        <authorList>
            <person name="Park S.-J."/>
        </authorList>
    </citation>
    <scope>NUCLEOTIDE SEQUENCE [LARGE SCALE GENOMIC DNA]</scope>
    <source>
        <strain evidence="6 7">M1</strain>
    </source>
</reference>
<dbReference type="InterPro" id="IPR014710">
    <property type="entry name" value="RmlC-like_jellyroll"/>
</dbReference>
<dbReference type="InterPro" id="IPR036390">
    <property type="entry name" value="WH_DNA-bd_sf"/>
</dbReference>
<dbReference type="Gene3D" id="1.10.10.10">
    <property type="entry name" value="Winged helix-like DNA-binding domain superfamily/Winged helix DNA-binding domain"/>
    <property type="match status" value="1"/>
</dbReference>
<dbReference type="PROSITE" id="PS51063">
    <property type="entry name" value="HTH_CRP_2"/>
    <property type="match status" value="1"/>
</dbReference>
<dbReference type="SMART" id="SM00419">
    <property type="entry name" value="HTH_CRP"/>
    <property type="match status" value="1"/>
</dbReference>
<dbReference type="EMBL" id="CP048409">
    <property type="protein sequence ID" value="QIA09943.1"/>
    <property type="molecule type" value="Genomic_DNA"/>
</dbReference>
<evidence type="ECO:0000259" key="4">
    <source>
        <dbReference type="PROSITE" id="PS50042"/>
    </source>
</evidence>
<dbReference type="GO" id="GO:0003700">
    <property type="term" value="F:DNA-binding transcription factor activity"/>
    <property type="evidence" value="ECO:0007669"/>
    <property type="project" value="TreeGrafter"/>
</dbReference>
<dbReference type="GO" id="GO:0003677">
    <property type="term" value="F:DNA binding"/>
    <property type="evidence" value="ECO:0007669"/>
    <property type="project" value="UniProtKB-KW"/>
</dbReference>
<keyword evidence="1" id="KW-0805">Transcription regulation</keyword>
<dbReference type="InterPro" id="IPR000595">
    <property type="entry name" value="cNMP-bd_dom"/>
</dbReference>
<evidence type="ECO:0000256" key="3">
    <source>
        <dbReference type="ARBA" id="ARBA00023163"/>
    </source>
</evidence>
<name>A0A6C0RJZ3_9BACT</name>
<dbReference type="Pfam" id="PF13545">
    <property type="entry name" value="HTH_Crp_2"/>
    <property type="match status" value="1"/>
</dbReference>
<accession>A0A6C0RJZ3</accession>
<dbReference type="PROSITE" id="PS50042">
    <property type="entry name" value="CNMP_BINDING_3"/>
    <property type="match status" value="1"/>
</dbReference>
<dbReference type="GO" id="GO:0005829">
    <property type="term" value="C:cytosol"/>
    <property type="evidence" value="ECO:0007669"/>
    <property type="project" value="TreeGrafter"/>
</dbReference>
<dbReference type="PANTHER" id="PTHR24567">
    <property type="entry name" value="CRP FAMILY TRANSCRIPTIONAL REGULATORY PROTEIN"/>
    <property type="match status" value="1"/>
</dbReference>
<gene>
    <name evidence="6" type="ORF">G0Q07_08080</name>
</gene>
<dbReference type="Pfam" id="PF00027">
    <property type="entry name" value="cNMP_binding"/>
    <property type="match status" value="1"/>
</dbReference>
<sequence>MHMFRKLSETELLDLEFNSVYKTFKKRTVIYREGCRHAGLYVILKGIVKIYKIGGNGKQQILKFAQQGDLIGYRSLLTHELACTSAKAYDDTLVCHVPYNTMLHLFQQNWDFTHGMMKFMCKELGESNTFITDIAQKTVRERTAEMLLILKDEFGVDNYNALQIAVTREDLANMVGTVTESLIRVMSEFRNENLLELTGRKIVFRDVTKLRAIANI</sequence>
<dbReference type="Gene3D" id="2.60.120.10">
    <property type="entry name" value="Jelly Rolls"/>
    <property type="match status" value="1"/>
</dbReference>
<keyword evidence="2" id="KW-0238">DNA-binding</keyword>
<dbReference type="CDD" id="cd00038">
    <property type="entry name" value="CAP_ED"/>
    <property type="match status" value="1"/>
</dbReference>
<organism evidence="6 7">
    <name type="scientific">Draconibacterium halophilum</name>
    <dbReference type="NCBI Taxonomy" id="2706887"/>
    <lineage>
        <taxon>Bacteria</taxon>
        <taxon>Pseudomonadati</taxon>
        <taxon>Bacteroidota</taxon>
        <taxon>Bacteroidia</taxon>
        <taxon>Marinilabiliales</taxon>
        <taxon>Prolixibacteraceae</taxon>
        <taxon>Draconibacterium</taxon>
    </lineage>
</organism>
<evidence type="ECO:0000256" key="2">
    <source>
        <dbReference type="ARBA" id="ARBA00023125"/>
    </source>
</evidence>
<dbReference type="SUPFAM" id="SSF51206">
    <property type="entry name" value="cAMP-binding domain-like"/>
    <property type="match status" value="1"/>
</dbReference>
<dbReference type="SMART" id="SM00100">
    <property type="entry name" value="cNMP"/>
    <property type="match status" value="1"/>
</dbReference>
<keyword evidence="3" id="KW-0804">Transcription</keyword>
<feature type="domain" description="Cyclic nucleotide-binding" evidence="4">
    <location>
        <begin position="3"/>
        <end position="77"/>
    </location>
</feature>
<evidence type="ECO:0000259" key="5">
    <source>
        <dbReference type="PROSITE" id="PS51063"/>
    </source>
</evidence>
<dbReference type="Proteomes" id="UP000474630">
    <property type="component" value="Chromosome"/>
</dbReference>
<evidence type="ECO:0000313" key="6">
    <source>
        <dbReference type="EMBL" id="QIA09943.1"/>
    </source>
</evidence>
<protein>
    <submittedName>
        <fullName evidence="6">Crp/Fnr family transcriptional regulator</fullName>
    </submittedName>
</protein>
<dbReference type="InterPro" id="IPR050397">
    <property type="entry name" value="Env_Response_Regulators"/>
</dbReference>
<dbReference type="SUPFAM" id="SSF46785">
    <property type="entry name" value="Winged helix' DNA-binding domain"/>
    <property type="match status" value="1"/>
</dbReference>
<proteinExistence type="predicted"/>
<evidence type="ECO:0000313" key="7">
    <source>
        <dbReference type="Proteomes" id="UP000474630"/>
    </source>
</evidence>
<dbReference type="PANTHER" id="PTHR24567:SF28">
    <property type="entry name" value="LISTERIOLYSIN REGULATORY PROTEIN"/>
    <property type="match status" value="1"/>
</dbReference>
<keyword evidence="7" id="KW-1185">Reference proteome</keyword>
<dbReference type="AlphaFoldDB" id="A0A6C0RJZ3"/>
<evidence type="ECO:0000256" key="1">
    <source>
        <dbReference type="ARBA" id="ARBA00023015"/>
    </source>
</evidence>
<dbReference type="InterPro" id="IPR018490">
    <property type="entry name" value="cNMP-bd_dom_sf"/>
</dbReference>
<feature type="domain" description="HTH crp-type" evidence="5">
    <location>
        <begin position="137"/>
        <end position="208"/>
    </location>
</feature>